<protein>
    <submittedName>
        <fullName evidence="1">DUF1566 domain-containing protein</fullName>
    </submittedName>
</protein>
<dbReference type="Proteomes" id="UP001162889">
    <property type="component" value="Unassembled WGS sequence"/>
</dbReference>
<dbReference type="EMBL" id="JAHTGR010000006">
    <property type="protein sequence ID" value="MBV6321941.1"/>
    <property type="molecule type" value="Genomic_DNA"/>
</dbReference>
<evidence type="ECO:0000313" key="3">
    <source>
        <dbReference type="Proteomes" id="UP001155901"/>
    </source>
</evidence>
<sequence>MDHADVLHIIEDRTFTAKMGERTITGLMVESTWNGLTNYTAANGANLVVLDAERRVVTGSAALLVHLGLGEPQIGAEFSGGIYAGLTEVDGKPARLIMLLPHAVDVSWDTAMDWAKLQGGHLPTRAEQRTLIENVKSHFEPRWYWSCDQHADFPSYAWLQLFGNGYQVSYH</sequence>
<dbReference type="Proteomes" id="UP001155901">
    <property type="component" value="Unassembled WGS sequence"/>
</dbReference>
<reference evidence="2" key="2">
    <citation type="submission" date="2022-03" db="EMBL/GenBank/DDBJ databases">
        <title>Genome Encyclopedia of Bacteria and Archaea VI: Functional Genomics of Type Strains.</title>
        <authorList>
            <person name="Whitman W."/>
        </authorList>
    </citation>
    <scope>NUCLEOTIDE SEQUENCE</scope>
    <source>
        <strain evidence="2">HSC-15S17</strain>
    </source>
</reference>
<accession>A0AA41L040</accession>
<evidence type="ECO:0000313" key="1">
    <source>
        <dbReference type="EMBL" id="MBV6321941.1"/>
    </source>
</evidence>
<evidence type="ECO:0000313" key="4">
    <source>
        <dbReference type="Proteomes" id="UP001162889"/>
    </source>
</evidence>
<proteinExistence type="predicted"/>
<reference evidence="1" key="1">
    <citation type="submission" date="2021-07" db="EMBL/GenBank/DDBJ databases">
        <title>Characterization of violacein-producing bacteria and related species.</title>
        <authorList>
            <person name="Wilson H.S."/>
            <person name="De Leon M.E."/>
        </authorList>
    </citation>
    <scope>NUCLEOTIDE SEQUENCE</scope>
    <source>
        <strain evidence="1">HSC-15S17</strain>
    </source>
</reference>
<comment type="caution">
    <text evidence="1">The sequence shown here is derived from an EMBL/GenBank/DDBJ whole genome shotgun (WGS) entry which is preliminary data.</text>
</comment>
<dbReference type="EMBL" id="JALJZU010000001">
    <property type="protein sequence ID" value="MCP2007065.1"/>
    <property type="molecule type" value="Genomic_DNA"/>
</dbReference>
<evidence type="ECO:0000313" key="2">
    <source>
        <dbReference type="EMBL" id="MCP2007065.1"/>
    </source>
</evidence>
<gene>
    <name evidence="1" type="ORF">KVP70_13415</name>
    <name evidence="2" type="ORF">L1274_000753</name>
</gene>
<name>A0AA41L040_9BURK</name>
<dbReference type="AlphaFoldDB" id="A0AA41L040"/>
<organism evidence="1 3">
    <name type="scientific">Duganella violaceipulchra</name>
    <dbReference type="NCBI Taxonomy" id="2849652"/>
    <lineage>
        <taxon>Bacteria</taxon>
        <taxon>Pseudomonadati</taxon>
        <taxon>Pseudomonadota</taxon>
        <taxon>Betaproteobacteria</taxon>
        <taxon>Burkholderiales</taxon>
        <taxon>Oxalobacteraceae</taxon>
        <taxon>Telluria group</taxon>
        <taxon>Duganella</taxon>
    </lineage>
</organism>
<dbReference type="RefSeq" id="WP_217942727.1">
    <property type="nucleotide sequence ID" value="NZ_JAHTGR010000006.1"/>
</dbReference>
<keyword evidence="4" id="KW-1185">Reference proteome</keyword>